<dbReference type="InterPro" id="IPR050297">
    <property type="entry name" value="LipidA_mod_glycosyltrf_83"/>
</dbReference>
<dbReference type="PANTHER" id="PTHR33908">
    <property type="entry name" value="MANNOSYLTRANSFERASE YKCB-RELATED"/>
    <property type="match status" value="1"/>
</dbReference>
<keyword evidence="11" id="KW-1185">Reference proteome</keyword>
<feature type="transmembrane region" description="Helical" evidence="8">
    <location>
        <begin position="18"/>
        <end position="35"/>
    </location>
</feature>
<keyword evidence="5 8" id="KW-0812">Transmembrane</keyword>
<dbReference type="GO" id="GO:0016763">
    <property type="term" value="F:pentosyltransferase activity"/>
    <property type="evidence" value="ECO:0007669"/>
    <property type="project" value="TreeGrafter"/>
</dbReference>
<keyword evidence="4" id="KW-0808">Transferase</keyword>
<evidence type="ECO:0000313" key="11">
    <source>
        <dbReference type="Proteomes" id="UP000323426"/>
    </source>
</evidence>
<reference evidence="10 11" key="1">
    <citation type="submission" date="2019-09" db="EMBL/GenBank/DDBJ databases">
        <title>Genome sequence and assembly of Adhaeribacter sp.</title>
        <authorList>
            <person name="Chhetri G."/>
        </authorList>
    </citation>
    <scope>NUCLEOTIDE SEQUENCE [LARGE SCALE GENOMIC DNA]</scope>
    <source>
        <strain evidence="10 11">DK36</strain>
    </source>
</reference>
<dbReference type="Pfam" id="PF13231">
    <property type="entry name" value="PMT_2"/>
    <property type="match status" value="1"/>
</dbReference>
<feature type="transmembrane region" description="Helical" evidence="8">
    <location>
        <begin position="300"/>
        <end position="321"/>
    </location>
</feature>
<evidence type="ECO:0000256" key="6">
    <source>
        <dbReference type="ARBA" id="ARBA00022989"/>
    </source>
</evidence>
<keyword evidence="3" id="KW-0328">Glycosyltransferase</keyword>
<proteinExistence type="predicted"/>
<protein>
    <recommendedName>
        <fullName evidence="9">Glycosyltransferase RgtA/B/C/D-like domain-containing protein</fullName>
    </recommendedName>
</protein>
<feature type="transmembrane region" description="Helical" evidence="8">
    <location>
        <begin position="207"/>
        <end position="229"/>
    </location>
</feature>
<evidence type="ECO:0000256" key="8">
    <source>
        <dbReference type="SAM" id="Phobius"/>
    </source>
</evidence>
<gene>
    <name evidence="10" type="ORF">F0145_04050</name>
</gene>
<keyword evidence="2" id="KW-1003">Cell membrane</keyword>
<dbReference type="AlphaFoldDB" id="A0A5M6DQR9"/>
<name>A0A5M6DQR9_9BACT</name>
<accession>A0A5M6DQR9</accession>
<feature type="transmembrane region" description="Helical" evidence="8">
    <location>
        <begin position="85"/>
        <end position="106"/>
    </location>
</feature>
<evidence type="ECO:0000256" key="7">
    <source>
        <dbReference type="ARBA" id="ARBA00023136"/>
    </source>
</evidence>
<dbReference type="EMBL" id="VWSF01000002">
    <property type="protein sequence ID" value="KAA5548696.1"/>
    <property type="molecule type" value="Genomic_DNA"/>
</dbReference>
<evidence type="ECO:0000256" key="5">
    <source>
        <dbReference type="ARBA" id="ARBA00022692"/>
    </source>
</evidence>
<feature type="transmembrane region" description="Helical" evidence="8">
    <location>
        <begin position="327"/>
        <end position="346"/>
    </location>
</feature>
<feature type="domain" description="Glycosyltransferase RgtA/B/C/D-like" evidence="9">
    <location>
        <begin position="83"/>
        <end position="220"/>
    </location>
</feature>
<dbReference type="Proteomes" id="UP000323426">
    <property type="component" value="Unassembled WGS sequence"/>
</dbReference>
<feature type="transmembrane region" description="Helical" evidence="8">
    <location>
        <begin position="268"/>
        <end position="288"/>
    </location>
</feature>
<dbReference type="InterPro" id="IPR038731">
    <property type="entry name" value="RgtA/B/C-like"/>
</dbReference>
<dbReference type="PANTHER" id="PTHR33908:SF11">
    <property type="entry name" value="MEMBRANE PROTEIN"/>
    <property type="match status" value="1"/>
</dbReference>
<dbReference type="RefSeq" id="WP_150087023.1">
    <property type="nucleotide sequence ID" value="NZ_VWSF01000002.1"/>
</dbReference>
<evidence type="ECO:0000256" key="2">
    <source>
        <dbReference type="ARBA" id="ARBA00022475"/>
    </source>
</evidence>
<evidence type="ECO:0000256" key="4">
    <source>
        <dbReference type="ARBA" id="ARBA00022679"/>
    </source>
</evidence>
<comment type="subcellular location">
    <subcellularLocation>
        <location evidence="1">Cell membrane</location>
        <topology evidence="1">Multi-pass membrane protein</topology>
    </subcellularLocation>
</comment>
<sequence length="504" mass="58269">MNRALRYKMPDQHKLESLYYLLTAFICLAARFYLLPQIGLTDYDSIRSWQIVQELGQGNFKHLFHHASPGFFLLYAVFTPFLKGVLGYILLNSLFNVGAVLLLIRFMRQHLAVPLPEAFLTGLIFGLSVFAVSTGRNFATESISIFLFMLMLEQYYRRLHHKSAHAFLKAAAWLALGLTINYKLLLVFPIILLIELFQRDKVLSPKLLLKLALIILAPFVLFGLIAVLVNKPFYQFPATIVSINHFTRPTPALRTGRFNLDWEYYGRYLLDFEWPVLLPALFLFPFLYRQQLFSFKGQKLNIYQFLFIISYLYLLGMQLLVKAPRGLMFVYGLFYALTYLVLNYIIPKRWVILVILFSGISYQVYQLNKNIYLYAPTNYPAVVKYLEENNIAKVVTTVGLNIVPHTTGKAIETKIIFSEKELPALKQAGFTHVLLDDYYKITNVQQFAGLEKIKTEKDWPEPTLLSPLLYLDHSEFTGLSYTQTLANQRKAQKSSVQLRLIKIP</sequence>
<feature type="transmembrane region" description="Helical" evidence="8">
    <location>
        <begin position="171"/>
        <end position="195"/>
    </location>
</feature>
<comment type="caution">
    <text evidence="10">The sequence shown here is derived from an EMBL/GenBank/DDBJ whole genome shotgun (WGS) entry which is preliminary data.</text>
</comment>
<keyword evidence="6 8" id="KW-1133">Transmembrane helix</keyword>
<evidence type="ECO:0000256" key="1">
    <source>
        <dbReference type="ARBA" id="ARBA00004651"/>
    </source>
</evidence>
<feature type="transmembrane region" description="Helical" evidence="8">
    <location>
        <begin position="118"/>
        <end position="151"/>
    </location>
</feature>
<dbReference type="GO" id="GO:0005886">
    <property type="term" value="C:plasma membrane"/>
    <property type="evidence" value="ECO:0007669"/>
    <property type="project" value="UniProtKB-SubCell"/>
</dbReference>
<dbReference type="GO" id="GO:0009103">
    <property type="term" value="P:lipopolysaccharide biosynthetic process"/>
    <property type="evidence" value="ECO:0007669"/>
    <property type="project" value="UniProtKB-ARBA"/>
</dbReference>
<evidence type="ECO:0000313" key="10">
    <source>
        <dbReference type="EMBL" id="KAA5548696.1"/>
    </source>
</evidence>
<evidence type="ECO:0000256" key="3">
    <source>
        <dbReference type="ARBA" id="ARBA00022676"/>
    </source>
</evidence>
<keyword evidence="7 8" id="KW-0472">Membrane</keyword>
<evidence type="ECO:0000259" key="9">
    <source>
        <dbReference type="Pfam" id="PF13231"/>
    </source>
</evidence>
<organism evidence="10 11">
    <name type="scientific">Adhaeribacter rhizoryzae</name>
    <dbReference type="NCBI Taxonomy" id="2607907"/>
    <lineage>
        <taxon>Bacteria</taxon>
        <taxon>Pseudomonadati</taxon>
        <taxon>Bacteroidota</taxon>
        <taxon>Cytophagia</taxon>
        <taxon>Cytophagales</taxon>
        <taxon>Hymenobacteraceae</taxon>
        <taxon>Adhaeribacter</taxon>
    </lineage>
</organism>